<dbReference type="OrthoDB" id="9813021at2"/>
<evidence type="ECO:0000256" key="1">
    <source>
        <dbReference type="SAM" id="MobiDB-lite"/>
    </source>
</evidence>
<evidence type="ECO:0000313" key="2">
    <source>
        <dbReference type="EMBL" id="TGE08454.1"/>
    </source>
</evidence>
<dbReference type="RefSeq" id="WP_135434365.1">
    <property type="nucleotide sequence ID" value="NZ_SRLA01000002.1"/>
</dbReference>
<dbReference type="EMBL" id="SRLA01000002">
    <property type="protein sequence ID" value="TGE08454.1"/>
    <property type="molecule type" value="Genomic_DNA"/>
</dbReference>
<comment type="caution">
    <text evidence="2">The sequence shown here is derived from an EMBL/GenBank/DDBJ whole genome shotgun (WGS) entry which is preliminary data.</text>
</comment>
<dbReference type="Proteomes" id="UP000298337">
    <property type="component" value="Unassembled WGS sequence"/>
</dbReference>
<organism evidence="2 3">
    <name type="scientific">Hymenobacter fodinae</name>
    <dbReference type="NCBI Taxonomy" id="2510796"/>
    <lineage>
        <taxon>Bacteria</taxon>
        <taxon>Pseudomonadati</taxon>
        <taxon>Bacteroidota</taxon>
        <taxon>Cytophagia</taxon>
        <taxon>Cytophagales</taxon>
        <taxon>Hymenobacteraceae</taxon>
        <taxon>Hymenobacter</taxon>
    </lineage>
</organism>
<accession>A0A4Z0P7Q6</accession>
<keyword evidence="3" id="KW-1185">Reference proteome</keyword>
<name>A0A4Z0P7Q6_9BACT</name>
<evidence type="ECO:0000313" key="3">
    <source>
        <dbReference type="Proteomes" id="UP000298337"/>
    </source>
</evidence>
<dbReference type="AlphaFoldDB" id="A0A4Z0P7Q6"/>
<sequence>MAIGVGLLTACSDEQKARQPPAAPVATSQAATSDPVPTEASTTAGAGRRYQVVAGTAYFVDSPESGMKPNGQYVLRGDVLYGEEERSGFVRTRVRVPGGRVVTGWLKREELGQLVSEAAPTRTVRAATPEPDAFSYEETPVAPDQPSAAAASGAQQAVVQVARSYFYDSPDLIQPRKAHCVQGDKVWLGEVHGDAVYVTFTNWEKVTSKGWMRRDALRPVL</sequence>
<proteinExistence type="predicted"/>
<reference evidence="2 3" key="1">
    <citation type="submission" date="2019-04" db="EMBL/GenBank/DDBJ databases">
        <authorList>
            <person name="Feng G."/>
            <person name="Zhang J."/>
            <person name="Zhu H."/>
        </authorList>
    </citation>
    <scope>NUCLEOTIDE SEQUENCE [LARGE SCALE GENOMIC DNA]</scope>
    <source>
        <strain evidence="2 3">92R-1</strain>
    </source>
</reference>
<protein>
    <submittedName>
        <fullName evidence="2">Uncharacterized protein</fullName>
    </submittedName>
</protein>
<gene>
    <name evidence="2" type="ORF">EU556_12135</name>
</gene>
<feature type="region of interest" description="Disordered" evidence="1">
    <location>
        <begin position="14"/>
        <end position="44"/>
    </location>
</feature>